<dbReference type="GO" id="GO:0008168">
    <property type="term" value="F:methyltransferase activity"/>
    <property type="evidence" value="ECO:0007669"/>
    <property type="project" value="UniProtKB-KW"/>
</dbReference>
<dbReference type="EC" id="2.1.1.37" evidence="1"/>
<proteinExistence type="inferred from homology"/>
<evidence type="ECO:0000313" key="8">
    <source>
        <dbReference type="EMBL" id="MBY8336302.1"/>
    </source>
</evidence>
<evidence type="ECO:0000256" key="2">
    <source>
        <dbReference type="ARBA" id="ARBA00022603"/>
    </source>
</evidence>
<keyword evidence="4 7" id="KW-0949">S-adenosyl-L-methionine</keyword>
<evidence type="ECO:0000256" key="6">
    <source>
        <dbReference type="ARBA" id="ARBA00047422"/>
    </source>
</evidence>
<evidence type="ECO:0000313" key="9">
    <source>
        <dbReference type="Proteomes" id="UP000759298"/>
    </source>
</evidence>
<dbReference type="Proteomes" id="UP000759298">
    <property type="component" value="Unassembled WGS sequence"/>
</dbReference>
<reference evidence="8 9" key="1">
    <citation type="submission" date="2021-07" db="EMBL/GenBank/DDBJ databases">
        <title>Alteriqipengyuania abyssalis NZ-12B nov, sp.nov isolated from deep sea sponge in pacific ocean.</title>
        <authorList>
            <person name="Tareen S."/>
            <person name="Wink J."/>
        </authorList>
    </citation>
    <scope>NUCLEOTIDE SEQUENCE [LARGE SCALE GENOMIC DNA]</scope>
    <source>
        <strain evidence="8 9">NZ-12B</strain>
    </source>
</reference>
<comment type="caution">
    <text evidence="8">The sequence shown here is derived from an EMBL/GenBank/DDBJ whole genome shotgun (WGS) entry which is preliminary data.</text>
</comment>
<keyword evidence="9" id="KW-1185">Reference proteome</keyword>
<evidence type="ECO:0000256" key="5">
    <source>
        <dbReference type="ARBA" id="ARBA00022747"/>
    </source>
</evidence>
<dbReference type="InterPro" id="IPR029063">
    <property type="entry name" value="SAM-dependent_MTases_sf"/>
</dbReference>
<dbReference type="SUPFAM" id="SSF53335">
    <property type="entry name" value="S-adenosyl-L-methionine-dependent methyltransferases"/>
    <property type="match status" value="1"/>
</dbReference>
<dbReference type="Pfam" id="PF00145">
    <property type="entry name" value="DNA_methylase"/>
    <property type="match status" value="2"/>
</dbReference>
<comment type="catalytic activity">
    <reaction evidence="6">
        <text>a 2'-deoxycytidine in DNA + S-adenosyl-L-methionine = a 5-methyl-2'-deoxycytidine in DNA + S-adenosyl-L-homocysteine + H(+)</text>
        <dbReference type="Rhea" id="RHEA:13681"/>
        <dbReference type="Rhea" id="RHEA-COMP:11369"/>
        <dbReference type="Rhea" id="RHEA-COMP:11370"/>
        <dbReference type="ChEBI" id="CHEBI:15378"/>
        <dbReference type="ChEBI" id="CHEBI:57856"/>
        <dbReference type="ChEBI" id="CHEBI:59789"/>
        <dbReference type="ChEBI" id="CHEBI:85452"/>
        <dbReference type="ChEBI" id="CHEBI:85454"/>
        <dbReference type="EC" id="2.1.1.37"/>
    </reaction>
</comment>
<organism evidence="8 9">
    <name type="scientific">Alteriqipengyuania abyssalis</name>
    <dbReference type="NCBI Taxonomy" id="2860200"/>
    <lineage>
        <taxon>Bacteria</taxon>
        <taxon>Pseudomonadati</taxon>
        <taxon>Pseudomonadota</taxon>
        <taxon>Alphaproteobacteria</taxon>
        <taxon>Sphingomonadales</taxon>
        <taxon>Erythrobacteraceae</taxon>
        <taxon>Alteriqipengyuania</taxon>
    </lineage>
</organism>
<dbReference type="PRINTS" id="PR00105">
    <property type="entry name" value="C5METTRFRASE"/>
</dbReference>
<dbReference type="InterPro" id="IPR050390">
    <property type="entry name" value="C5-Methyltransferase"/>
</dbReference>
<evidence type="ECO:0000256" key="4">
    <source>
        <dbReference type="ARBA" id="ARBA00022691"/>
    </source>
</evidence>
<gene>
    <name evidence="8" type="ORF">KYN89_04515</name>
</gene>
<protein>
    <recommendedName>
        <fullName evidence="1">DNA (cytosine-5-)-methyltransferase</fullName>
        <ecNumber evidence="1">2.1.1.37</ecNumber>
    </recommendedName>
</protein>
<evidence type="ECO:0000256" key="1">
    <source>
        <dbReference type="ARBA" id="ARBA00011975"/>
    </source>
</evidence>
<dbReference type="RefSeq" id="WP_222823979.1">
    <property type="nucleotide sequence ID" value="NZ_JAHWXP010000001.1"/>
</dbReference>
<dbReference type="PROSITE" id="PS00094">
    <property type="entry name" value="C5_MTASE_1"/>
    <property type="match status" value="1"/>
</dbReference>
<feature type="active site" evidence="7">
    <location>
        <position position="69"/>
    </location>
</feature>
<accession>A0ABS7PB67</accession>
<keyword evidence="5" id="KW-0680">Restriction system</keyword>
<dbReference type="GO" id="GO:0032259">
    <property type="term" value="P:methylation"/>
    <property type="evidence" value="ECO:0007669"/>
    <property type="project" value="UniProtKB-KW"/>
</dbReference>
<dbReference type="Gene3D" id="3.90.120.10">
    <property type="entry name" value="DNA Methylase, subunit A, domain 2"/>
    <property type="match status" value="1"/>
</dbReference>
<name>A0ABS7PB67_9SPHN</name>
<keyword evidence="2 7" id="KW-0489">Methyltransferase</keyword>
<keyword evidence="3 7" id="KW-0808">Transferase</keyword>
<dbReference type="PANTHER" id="PTHR10629">
    <property type="entry name" value="CYTOSINE-SPECIFIC METHYLTRANSFERASE"/>
    <property type="match status" value="1"/>
</dbReference>
<dbReference type="Gene3D" id="3.40.50.150">
    <property type="entry name" value="Vaccinia Virus protein VP39"/>
    <property type="match status" value="1"/>
</dbReference>
<dbReference type="InterPro" id="IPR001525">
    <property type="entry name" value="C5_MeTfrase"/>
</dbReference>
<dbReference type="InterPro" id="IPR018117">
    <property type="entry name" value="C5_DNA_meth_AS"/>
</dbReference>
<evidence type="ECO:0000256" key="3">
    <source>
        <dbReference type="ARBA" id="ARBA00022679"/>
    </source>
</evidence>
<dbReference type="EMBL" id="JAHWXP010000001">
    <property type="protein sequence ID" value="MBY8336302.1"/>
    <property type="molecule type" value="Genomic_DNA"/>
</dbReference>
<evidence type="ECO:0000256" key="7">
    <source>
        <dbReference type="PROSITE-ProRule" id="PRU01016"/>
    </source>
</evidence>
<dbReference type="PROSITE" id="PS51679">
    <property type="entry name" value="SAM_MT_C5"/>
    <property type="match status" value="1"/>
</dbReference>
<dbReference type="PANTHER" id="PTHR10629:SF52">
    <property type="entry name" value="DNA (CYTOSINE-5)-METHYLTRANSFERASE 1"/>
    <property type="match status" value="1"/>
</dbReference>
<comment type="similarity">
    <text evidence="7">Belongs to the class I-like SAM-binding methyltransferase superfamily. C5-methyltransferase family.</text>
</comment>
<sequence length="324" mass="35142">MRFVDLFSGAGLFSCGFVQQGFSPILAVDLSGDAIASYQRNVAPVGRCGSVSDLERLPECEVLIAGPPCQGFSTLGRRDPLDERNALAFEVVRLAATNPPDVVVIENVPPFLRSAAWLQIRNGLIALGYDVVPWELDASDYGTPQYRRRSFTIASRVGTPEIPKPASAMVPARTVLSRPVDPDDALHRWPAPTPLAEGRMRLIPTGGDKRDLMRAAPDLCPPSWRQVGCQATDVWGRIDPDKPANTLRCAFQNPSKGRYIHPTANRVISLREGARLQGVPDAWHFVGRNYPVARQIGNGVPVPLAKAVAGSIRQLLVNNVDAAA</sequence>